<reference evidence="2" key="2">
    <citation type="submission" date="2025-08" db="UniProtKB">
        <authorList>
            <consortium name="Ensembl"/>
        </authorList>
    </citation>
    <scope>IDENTIFICATION</scope>
</reference>
<dbReference type="GeneTree" id="ENSGT00940000177805"/>
<dbReference type="Proteomes" id="UP000472265">
    <property type="component" value="Chromosome 9"/>
</dbReference>
<feature type="domain" description="CARD" evidence="1">
    <location>
        <begin position="105"/>
        <end position="185"/>
    </location>
</feature>
<dbReference type="OMA" id="DCVISKG"/>
<reference evidence="2" key="3">
    <citation type="submission" date="2025-09" db="UniProtKB">
        <authorList>
            <consortium name="Ensembl"/>
        </authorList>
    </citation>
    <scope>IDENTIFICATION</scope>
</reference>
<dbReference type="RefSeq" id="XP_030283082.1">
    <property type="nucleotide sequence ID" value="XM_030427222.1"/>
</dbReference>
<dbReference type="InterPro" id="IPR011029">
    <property type="entry name" value="DEATH-like_dom_sf"/>
</dbReference>
<dbReference type="OrthoDB" id="9931598at2759"/>
<sequence length="201" mass="21993">MSDRPPSGPSRPEVYAADGSVCNNRDITLGNVEGSLNFNDEVEGRYPSGNVSQQVPQAVCVATGGSYINRDKINVGNVTGDLNFSVKMTSVKERAGAVGETLPSSKGAAVKMITSHKVELISRLMADPSFILQHVQAKEIITDREYQKVKSVAQPEEKVTELLDCVISKGEDYCSRFLDILKETDVLETYPQLEGMMSKWC</sequence>
<dbReference type="PROSITE" id="PS50209">
    <property type="entry name" value="CARD"/>
    <property type="match status" value="1"/>
</dbReference>
<protein>
    <submittedName>
        <fullName evidence="2">Uncharacterized LOC115587419</fullName>
    </submittedName>
</protein>
<dbReference type="InParanoid" id="A0A671W5H9"/>
<dbReference type="GeneID" id="115587419"/>
<keyword evidence="3" id="KW-1185">Reference proteome</keyword>
<gene>
    <name evidence="2" type="primary">LOC115587419</name>
</gene>
<dbReference type="Ensembl" id="ENSSAUT00010035019.1">
    <property type="protein sequence ID" value="ENSSAUP00010033237.1"/>
    <property type="gene ID" value="ENSSAUG00010014107.1"/>
</dbReference>
<dbReference type="Pfam" id="PF00619">
    <property type="entry name" value="CARD"/>
    <property type="match status" value="1"/>
</dbReference>
<dbReference type="AlphaFoldDB" id="A0A671W5H9"/>
<name>A0A671W5H9_SPAAU</name>
<evidence type="ECO:0000313" key="2">
    <source>
        <dbReference type="Ensembl" id="ENSSAUP00010033237.1"/>
    </source>
</evidence>
<proteinExistence type="predicted"/>
<organism evidence="2 3">
    <name type="scientific">Sparus aurata</name>
    <name type="common">Gilthead sea bream</name>
    <dbReference type="NCBI Taxonomy" id="8175"/>
    <lineage>
        <taxon>Eukaryota</taxon>
        <taxon>Metazoa</taxon>
        <taxon>Chordata</taxon>
        <taxon>Craniata</taxon>
        <taxon>Vertebrata</taxon>
        <taxon>Euteleostomi</taxon>
        <taxon>Actinopterygii</taxon>
        <taxon>Neopterygii</taxon>
        <taxon>Teleostei</taxon>
        <taxon>Neoteleostei</taxon>
        <taxon>Acanthomorphata</taxon>
        <taxon>Eupercaria</taxon>
        <taxon>Spariformes</taxon>
        <taxon>Sparidae</taxon>
        <taxon>Sparus</taxon>
    </lineage>
</organism>
<reference evidence="2" key="1">
    <citation type="submission" date="2021-04" db="EMBL/GenBank/DDBJ databases">
        <authorList>
            <consortium name="Wellcome Sanger Institute Data Sharing"/>
        </authorList>
    </citation>
    <scope>NUCLEOTIDE SEQUENCE [LARGE SCALE GENOMIC DNA]</scope>
</reference>
<dbReference type="CDD" id="cd01671">
    <property type="entry name" value="CARD"/>
    <property type="match status" value="1"/>
</dbReference>
<dbReference type="GO" id="GO:0042981">
    <property type="term" value="P:regulation of apoptotic process"/>
    <property type="evidence" value="ECO:0007669"/>
    <property type="project" value="InterPro"/>
</dbReference>
<evidence type="ECO:0000259" key="1">
    <source>
        <dbReference type="PROSITE" id="PS50209"/>
    </source>
</evidence>
<dbReference type="SUPFAM" id="SSF47986">
    <property type="entry name" value="DEATH domain"/>
    <property type="match status" value="1"/>
</dbReference>
<dbReference type="InterPro" id="IPR001315">
    <property type="entry name" value="CARD"/>
</dbReference>
<accession>A0A671W5H9</accession>
<dbReference type="Gene3D" id="1.10.533.10">
    <property type="entry name" value="Death Domain, Fas"/>
    <property type="match status" value="1"/>
</dbReference>
<evidence type="ECO:0000313" key="3">
    <source>
        <dbReference type="Proteomes" id="UP000472265"/>
    </source>
</evidence>